<keyword evidence="4" id="KW-0482">Metalloprotease</keyword>
<evidence type="ECO:0000256" key="2">
    <source>
        <dbReference type="ARBA" id="ARBA00022670"/>
    </source>
</evidence>
<comment type="cofactor">
    <cofactor evidence="1">
        <name>Zn(2+)</name>
        <dbReference type="ChEBI" id="CHEBI:29105"/>
    </cofactor>
</comment>
<accession>A0A8J3E657</accession>
<comment type="caution">
    <text evidence="5">The sequence shown here is derived from an EMBL/GenBank/DDBJ whole genome shotgun (WGS) entry which is preliminary data.</text>
</comment>
<dbReference type="GO" id="GO:0006508">
    <property type="term" value="P:proteolysis"/>
    <property type="evidence" value="ECO:0007669"/>
    <property type="project" value="UniProtKB-KW"/>
</dbReference>
<dbReference type="InterPro" id="IPR007709">
    <property type="entry name" value="N-FG_amidohydro"/>
</dbReference>
<dbReference type="Gene3D" id="3.40.630.40">
    <property type="entry name" value="Zn-dependent exopeptidases"/>
    <property type="match status" value="1"/>
</dbReference>
<dbReference type="SUPFAM" id="SSF53187">
    <property type="entry name" value="Zn-dependent exopeptidases"/>
    <property type="match status" value="1"/>
</dbReference>
<organism evidence="5 6">
    <name type="scientific">Cysteiniphilum litorale</name>
    <dbReference type="NCBI Taxonomy" id="2056700"/>
    <lineage>
        <taxon>Bacteria</taxon>
        <taxon>Pseudomonadati</taxon>
        <taxon>Pseudomonadota</taxon>
        <taxon>Gammaproteobacteria</taxon>
        <taxon>Thiotrichales</taxon>
        <taxon>Fastidiosibacteraceae</taxon>
        <taxon>Cysteiniphilum</taxon>
    </lineage>
</organism>
<dbReference type="InterPro" id="IPR012548">
    <property type="entry name" value="MATCAP"/>
</dbReference>
<evidence type="ECO:0000313" key="6">
    <source>
        <dbReference type="Proteomes" id="UP000636949"/>
    </source>
</evidence>
<dbReference type="NCBIfam" id="TIGR02421">
    <property type="entry name" value="QEGLA"/>
    <property type="match status" value="1"/>
</dbReference>
<gene>
    <name evidence="5" type="ORF">GCM10010995_01000</name>
</gene>
<proteinExistence type="predicted"/>
<dbReference type="InterPro" id="IPR012656">
    <property type="entry name" value="CHP02421_QEGLA"/>
</dbReference>
<dbReference type="GO" id="GO:0008237">
    <property type="term" value="F:metallopeptidase activity"/>
    <property type="evidence" value="ECO:0007669"/>
    <property type="project" value="UniProtKB-KW"/>
</dbReference>
<dbReference type="PANTHER" id="PTHR31817">
    <property type="match status" value="1"/>
</dbReference>
<reference evidence="5" key="1">
    <citation type="journal article" date="2014" name="Int. J. Syst. Evol. Microbiol.">
        <title>Complete genome sequence of Corynebacterium casei LMG S-19264T (=DSM 44701T), isolated from a smear-ripened cheese.</title>
        <authorList>
            <consortium name="US DOE Joint Genome Institute (JGI-PGF)"/>
            <person name="Walter F."/>
            <person name="Albersmeier A."/>
            <person name="Kalinowski J."/>
            <person name="Ruckert C."/>
        </authorList>
    </citation>
    <scope>NUCLEOTIDE SEQUENCE</scope>
    <source>
        <strain evidence="5">CGMCC 1.15758</strain>
    </source>
</reference>
<dbReference type="PANTHER" id="PTHR31817:SF0">
    <property type="entry name" value="CHROMOSOME UNDETERMINED SCAFFOLD_67, WHOLE GENOME SHOTGUN SEQUENCE"/>
    <property type="match status" value="1"/>
</dbReference>
<keyword evidence="2" id="KW-0645">Protease</keyword>
<evidence type="ECO:0000256" key="1">
    <source>
        <dbReference type="ARBA" id="ARBA00001947"/>
    </source>
</evidence>
<sequence>MLTLTTNEIIDKITANECFEATVDHGGFSISIREYTPFIGTAIHAGSNFDSALKSHCQLTETERYFEEDPFTDHFITGLPITLIAHDSRYAYDLNRTPDSCIYDTAWGKAVWHTPLANKVKNNLIAKHKSYYEVLLALVTAIESMHQKCCIIDVHSYNYQRITDKVTPVFNIGTHFINKRKWHNTLKKFSLALLAEMDIPNIETTVEHDLVFYGRAYQAEFIHTQFKNTLLIPLEVKKIYMDELSGENYPLVIEAIAQGLQSAIYKTMEGFSKTPRQARQKNKGMLDKGLLAFDKRLFQLSRKIDVLNYVNPINFHTEKKKFFQKRGDYEPKFHYRQLKINPFEFREKLYHLPLHDVESPALRQLYCEVIDSIALDVDLLTSVGKDEFFYNSLRIYGEPSNRDIANANFLLHAPDITKPCKTSYEGDEIINAFEEVIQNYQIDFKIKLSDQIIAKAMVDNGKKEVVINKNAKFNHKELQALIHHEVGVHALTTINAEAQPLSLLRLGLPNNTHTQEGLAIFSEYLSGNLTIKRLHELALRVIAVEHMIKHMQFSKTYHYLRSISGLESHACFRLVARVYRGGGFSKDFLYLSGLREIIDVHQKMDINLLFTGKTSLKYLDSLHKIANEGYLIAPKLIPVSYQSPTVDADDQIIRYLMQSIK</sequence>
<dbReference type="Pfam" id="PF05013">
    <property type="entry name" value="FGase"/>
    <property type="match status" value="1"/>
</dbReference>
<evidence type="ECO:0000256" key="3">
    <source>
        <dbReference type="ARBA" id="ARBA00022801"/>
    </source>
</evidence>
<dbReference type="Pfam" id="PF08014">
    <property type="entry name" value="MATCAP"/>
    <property type="match status" value="1"/>
</dbReference>
<dbReference type="EMBL" id="BMJS01000001">
    <property type="protein sequence ID" value="GGF87491.1"/>
    <property type="molecule type" value="Genomic_DNA"/>
</dbReference>
<dbReference type="SMART" id="SM01154">
    <property type="entry name" value="DUF1704"/>
    <property type="match status" value="1"/>
</dbReference>
<reference evidence="5" key="2">
    <citation type="submission" date="2020-09" db="EMBL/GenBank/DDBJ databases">
        <authorList>
            <person name="Sun Q."/>
            <person name="Zhou Y."/>
        </authorList>
    </citation>
    <scope>NUCLEOTIDE SEQUENCE</scope>
    <source>
        <strain evidence="5">CGMCC 1.15758</strain>
    </source>
</reference>
<dbReference type="AlphaFoldDB" id="A0A8J3E657"/>
<protein>
    <submittedName>
        <fullName evidence="5">N-formylglutamate amidohydrolase</fullName>
    </submittedName>
</protein>
<keyword evidence="6" id="KW-1185">Reference proteome</keyword>
<dbReference type="GO" id="GO:0080164">
    <property type="term" value="P:regulation of nitric oxide metabolic process"/>
    <property type="evidence" value="ECO:0007669"/>
    <property type="project" value="TreeGrafter"/>
</dbReference>
<evidence type="ECO:0000256" key="4">
    <source>
        <dbReference type="ARBA" id="ARBA00023049"/>
    </source>
</evidence>
<keyword evidence="3" id="KW-0378">Hydrolase</keyword>
<evidence type="ECO:0000313" key="5">
    <source>
        <dbReference type="EMBL" id="GGF87491.1"/>
    </source>
</evidence>
<dbReference type="Proteomes" id="UP000636949">
    <property type="component" value="Unassembled WGS sequence"/>
</dbReference>
<name>A0A8J3E657_9GAMM</name>